<reference evidence="2" key="1">
    <citation type="submission" date="2022-10" db="EMBL/GenBank/DDBJ databases">
        <authorList>
            <person name="Chen Y."/>
            <person name="Dougan E. K."/>
            <person name="Chan C."/>
            <person name="Rhodes N."/>
            <person name="Thang M."/>
        </authorList>
    </citation>
    <scope>NUCLEOTIDE SEQUENCE</scope>
</reference>
<feature type="compositionally biased region" description="Basic and acidic residues" evidence="1">
    <location>
        <begin position="328"/>
        <end position="355"/>
    </location>
</feature>
<evidence type="ECO:0000313" key="2">
    <source>
        <dbReference type="EMBL" id="CAI4001253.1"/>
    </source>
</evidence>
<evidence type="ECO:0000256" key="1">
    <source>
        <dbReference type="SAM" id="MobiDB-lite"/>
    </source>
</evidence>
<feature type="region of interest" description="Disordered" evidence="1">
    <location>
        <begin position="321"/>
        <end position="363"/>
    </location>
</feature>
<feature type="region of interest" description="Disordered" evidence="1">
    <location>
        <begin position="466"/>
        <end position="538"/>
    </location>
</feature>
<dbReference type="OrthoDB" id="424302at2759"/>
<dbReference type="AlphaFoldDB" id="A0A9P1G5Y6"/>
<feature type="compositionally biased region" description="Polar residues" evidence="1">
    <location>
        <begin position="486"/>
        <end position="499"/>
    </location>
</feature>
<evidence type="ECO:0000313" key="4">
    <source>
        <dbReference type="Proteomes" id="UP001152797"/>
    </source>
</evidence>
<reference evidence="3" key="2">
    <citation type="submission" date="2024-04" db="EMBL/GenBank/DDBJ databases">
        <authorList>
            <person name="Chen Y."/>
            <person name="Shah S."/>
            <person name="Dougan E. K."/>
            <person name="Thang M."/>
            <person name="Chan C."/>
        </authorList>
    </citation>
    <scope>NUCLEOTIDE SEQUENCE [LARGE SCALE GENOMIC DNA]</scope>
</reference>
<keyword evidence="4" id="KW-1185">Reference proteome</keyword>
<feature type="compositionally biased region" description="Basic and acidic residues" evidence="1">
    <location>
        <begin position="229"/>
        <end position="238"/>
    </location>
</feature>
<feature type="region of interest" description="Disordered" evidence="1">
    <location>
        <begin position="223"/>
        <end position="260"/>
    </location>
</feature>
<comment type="caution">
    <text evidence="2">The sequence shown here is derived from an EMBL/GenBank/DDBJ whole genome shotgun (WGS) entry which is preliminary data.</text>
</comment>
<proteinExistence type="predicted"/>
<feature type="compositionally biased region" description="Basic and acidic residues" evidence="1">
    <location>
        <begin position="249"/>
        <end position="260"/>
    </location>
</feature>
<accession>A0A9P1G5Y6</accession>
<dbReference type="SUPFAM" id="SSF52467">
    <property type="entry name" value="DHS-like NAD/FAD-binding domain"/>
    <property type="match status" value="1"/>
</dbReference>
<dbReference type="EMBL" id="CAMXCT030002902">
    <property type="protein sequence ID" value="CAL4788565.1"/>
    <property type="molecule type" value="Genomic_DNA"/>
</dbReference>
<dbReference type="EMBL" id="CAMXCT010002902">
    <property type="protein sequence ID" value="CAI4001253.1"/>
    <property type="molecule type" value="Genomic_DNA"/>
</dbReference>
<dbReference type="Proteomes" id="UP001152797">
    <property type="component" value="Unassembled WGS sequence"/>
</dbReference>
<sequence>MPLTRRLTQVTQVRESLPDDEVKAVKWLQQAEAILICAGDIFTSEADAGIFRPSPLTARGGLEHGIPAQGSWTPVCALWREHLQLDSARLFESDAALAWAYWGFWCKCYLEEAPNDFYRYLGTWACSRSQGCFCVTEGISGHWARTLGEESIWETRGSVSHLQRVDGCDKVWRVGETWMSLTTQRIVTGITSQVTGMRDGLSIATSALTSLLDNSKSKSATSALSKLKIKPEGTRDSKLSPTPSNRNSKQTDKVEQKSADAADIVRARISQTIPTLEIKLPLPWSLQAGEAVEVRTRDPVENSSAHRWSAWHGAVVAEDGFSVSSNGHPERAHAVRRPKGQDLLRADGDLPRDPEDSSSLARPNVSMCGDTKFTRCRCDRQEKTFYEWLHALPPDCRLVVLEVGLGTASQEVLQAQRAAHAFPNSKMIRIGSTRLKKPQSARCCGIFGKTSQGMQRLMEVLGDVSESVPEGQTHAEENEDSMEQPAGNSDSMVTPSANEGSDHRNNDPLKSSQAEAAEADGLMHWDEIENTGEPDNGDAFAQLAAMASGMFSAEPDETDN</sequence>
<evidence type="ECO:0000313" key="3">
    <source>
        <dbReference type="EMBL" id="CAL1154628.1"/>
    </source>
</evidence>
<dbReference type="EMBL" id="CAMXCT020002902">
    <property type="protein sequence ID" value="CAL1154628.1"/>
    <property type="molecule type" value="Genomic_DNA"/>
</dbReference>
<feature type="compositionally biased region" description="Polar residues" evidence="1">
    <location>
        <begin position="239"/>
        <end position="248"/>
    </location>
</feature>
<organism evidence="2">
    <name type="scientific">Cladocopium goreaui</name>
    <dbReference type="NCBI Taxonomy" id="2562237"/>
    <lineage>
        <taxon>Eukaryota</taxon>
        <taxon>Sar</taxon>
        <taxon>Alveolata</taxon>
        <taxon>Dinophyceae</taxon>
        <taxon>Suessiales</taxon>
        <taxon>Symbiodiniaceae</taxon>
        <taxon>Cladocopium</taxon>
    </lineage>
</organism>
<gene>
    <name evidence="2" type="ORF">C1SCF055_LOCUS27310</name>
</gene>
<protein>
    <submittedName>
        <fullName evidence="2">Uncharacterized protein</fullName>
    </submittedName>
</protein>
<name>A0A9P1G5Y6_9DINO</name>
<dbReference type="InterPro" id="IPR029035">
    <property type="entry name" value="DHS-like_NAD/FAD-binding_dom"/>
</dbReference>